<protein>
    <submittedName>
        <fullName evidence="1">Uncharacterized protein</fullName>
    </submittedName>
</protein>
<evidence type="ECO:0000313" key="2">
    <source>
        <dbReference type="Proteomes" id="UP001163850"/>
    </source>
</evidence>
<dbReference type="Proteomes" id="UP001163850">
    <property type="component" value="Unassembled WGS sequence"/>
</dbReference>
<evidence type="ECO:0000313" key="1">
    <source>
        <dbReference type="EMBL" id="KAJ3979031.1"/>
    </source>
</evidence>
<organism evidence="1 2">
    <name type="scientific">Lentinula detonsa</name>
    <dbReference type="NCBI Taxonomy" id="2804962"/>
    <lineage>
        <taxon>Eukaryota</taxon>
        <taxon>Fungi</taxon>
        <taxon>Dikarya</taxon>
        <taxon>Basidiomycota</taxon>
        <taxon>Agaricomycotina</taxon>
        <taxon>Agaricomycetes</taxon>
        <taxon>Agaricomycetidae</taxon>
        <taxon>Agaricales</taxon>
        <taxon>Marasmiineae</taxon>
        <taxon>Omphalotaceae</taxon>
        <taxon>Lentinula</taxon>
    </lineage>
</organism>
<name>A0AA38UMU2_9AGAR</name>
<reference evidence="1" key="1">
    <citation type="submission" date="2022-08" db="EMBL/GenBank/DDBJ databases">
        <authorList>
            <consortium name="DOE Joint Genome Institute"/>
            <person name="Min B."/>
            <person name="Riley R."/>
            <person name="Sierra-Patev S."/>
            <person name="Naranjo-Ortiz M."/>
            <person name="Looney B."/>
            <person name="Konkel Z."/>
            <person name="Slot J.C."/>
            <person name="Sakamoto Y."/>
            <person name="Steenwyk J.L."/>
            <person name="Rokas A."/>
            <person name="Carro J."/>
            <person name="Camarero S."/>
            <person name="Ferreira P."/>
            <person name="Molpeceres G."/>
            <person name="Ruiz-Duenas F.J."/>
            <person name="Serrano A."/>
            <person name="Henrissat B."/>
            <person name="Drula E."/>
            <person name="Hughes K.W."/>
            <person name="Mata J.L."/>
            <person name="Ishikawa N.K."/>
            <person name="Vargas-Isla R."/>
            <person name="Ushijima S."/>
            <person name="Smith C.A."/>
            <person name="Ahrendt S."/>
            <person name="Andreopoulos W."/>
            <person name="He G."/>
            <person name="Labutti K."/>
            <person name="Lipzen A."/>
            <person name="Ng V."/>
            <person name="Sandor L."/>
            <person name="Barry K."/>
            <person name="Martinez A.T."/>
            <person name="Xiao Y."/>
            <person name="Gibbons J.G."/>
            <person name="Terashima K."/>
            <person name="Hibbett D.S."/>
            <person name="Grigoriev I.V."/>
        </authorList>
    </citation>
    <scope>NUCLEOTIDE SEQUENCE</scope>
    <source>
        <strain evidence="1">TFB7829</strain>
    </source>
</reference>
<sequence>MSGTVWNQYSALQRWRGGYFAHALSVLLALSSTGQWDPVLLMLDVFKSKVKEELELNAAHISESETQLLEDYIGKGKSTELLWGMAFARVE</sequence>
<gene>
    <name evidence="1" type="ORF">F5890DRAFT_1559299</name>
</gene>
<proteinExistence type="predicted"/>
<dbReference type="EMBL" id="MU802535">
    <property type="protein sequence ID" value="KAJ3979031.1"/>
    <property type="molecule type" value="Genomic_DNA"/>
</dbReference>
<accession>A0AA38UMU2</accession>
<comment type="caution">
    <text evidence="1">The sequence shown here is derived from an EMBL/GenBank/DDBJ whole genome shotgun (WGS) entry which is preliminary data.</text>
</comment>
<dbReference type="AlphaFoldDB" id="A0AA38UMU2"/>